<comment type="caution">
    <text evidence="1">The sequence shown here is derived from an EMBL/GenBank/DDBJ whole genome shotgun (WGS) entry which is preliminary data.</text>
</comment>
<sequence>MNQNVLTSKPNKRKLIERFRCCKSKNMRPRLVGGLKAGLQTSYLRSFGAASSTKFHLLKNREGVPFKVNRVKTKIQKQFQSLHASEGFRRERGSFEVVTATLDLDNSLSS</sequence>
<proteinExistence type="predicted"/>
<evidence type="ECO:0000313" key="2">
    <source>
        <dbReference type="Proteomes" id="UP001358586"/>
    </source>
</evidence>
<protein>
    <submittedName>
        <fullName evidence="1">Uncharacterized protein</fullName>
    </submittedName>
</protein>
<organism evidence="1 2">
    <name type="scientific">Gossypium arboreum</name>
    <name type="common">Tree cotton</name>
    <name type="synonym">Gossypium nanking</name>
    <dbReference type="NCBI Taxonomy" id="29729"/>
    <lineage>
        <taxon>Eukaryota</taxon>
        <taxon>Viridiplantae</taxon>
        <taxon>Streptophyta</taxon>
        <taxon>Embryophyta</taxon>
        <taxon>Tracheophyta</taxon>
        <taxon>Spermatophyta</taxon>
        <taxon>Magnoliopsida</taxon>
        <taxon>eudicotyledons</taxon>
        <taxon>Gunneridae</taxon>
        <taxon>Pentapetalae</taxon>
        <taxon>rosids</taxon>
        <taxon>malvids</taxon>
        <taxon>Malvales</taxon>
        <taxon>Malvaceae</taxon>
        <taxon>Malvoideae</taxon>
        <taxon>Gossypium</taxon>
    </lineage>
</organism>
<gene>
    <name evidence="1" type="ORF">PVK06_022827</name>
</gene>
<accession>A0ABR0P9L9</accession>
<keyword evidence="2" id="KW-1185">Reference proteome</keyword>
<evidence type="ECO:0000313" key="1">
    <source>
        <dbReference type="EMBL" id="KAK5817898.1"/>
    </source>
</evidence>
<name>A0ABR0P9L9_GOSAR</name>
<dbReference type="Proteomes" id="UP001358586">
    <property type="component" value="Chromosome 7"/>
</dbReference>
<dbReference type="EMBL" id="JARKNE010000007">
    <property type="protein sequence ID" value="KAK5817898.1"/>
    <property type="molecule type" value="Genomic_DNA"/>
</dbReference>
<reference evidence="1 2" key="1">
    <citation type="submission" date="2023-03" db="EMBL/GenBank/DDBJ databases">
        <title>WGS of Gossypium arboreum.</title>
        <authorList>
            <person name="Yu D."/>
        </authorList>
    </citation>
    <scope>NUCLEOTIDE SEQUENCE [LARGE SCALE GENOMIC DNA]</scope>
    <source>
        <tissue evidence="1">Leaf</tissue>
    </source>
</reference>